<evidence type="ECO:0000256" key="1">
    <source>
        <dbReference type="SAM" id="SignalP"/>
    </source>
</evidence>
<dbReference type="InterPro" id="IPR037066">
    <property type="entry name" value="Plug_dom_sf"/>
</dbReference>
<reference evidence="2 3" key="1">
    <citation type="submission" date="2016-10" db="EMBL/GenBank/DDBJ databases">
        <authorList>
            <person name="de Groot N.N."/>
        </authorList>
    </citation>
    <scope>NUCLEOTIDE SEQUENCE [LARGE SCALE GENOMIC DNA]</scope>
    <source>
        <strain evidence="2 3">DSM 22900</strain>
    </source>
</reference>
<protein>
    <submittedName>
        <fullName evidence="2">CarboxypepD_reg-like domain-containing protein</fullName>
    </submittedName>
</protein>
<name>A0A1I1J442_9SPHI</name>
<keyword evidence="1" id="KW-0732">Signal</keyword>
<keyword evidence="3" id="KW-1185">Reference proteome</keyword>
<dbReference type="EMBL" id="FOLL01000011">
    <property type="protein sequence ID" value="SFC43274.1"/>
    <property type="molecule type" value="Genomic_DNA"/>
</dbReference>
<gene>
    <name evidence="2" type="ORF">SAMN05421747_1115</name>
</gene>
<dbReference type="Gene3D" id="2.170.130.10">
    <property type="entry name" value="TonB-dependent receptor, plug domain"/>
    <property type="match status" value="1"/>
</dbReference>
<dbReference type="Gene3D" id="2.60.40.1120">
    <property type="entry name" value="Carboxypeptidase-like, regulatory domain"/>
    <property type="match status" value="1"/>
</dbReference>
<proteinExistence type="predicted"/>
<dbReference type="SUPFAM" id="SSF56935">
    <property type="entry name" value="Porins"/>
    <property type="match status" value="1"/>
</dbReference>
<sequence length="171" mass="17725">MLKYSTKLLFLSLLMALAVPPAVFAQLRVITGKVTSSDDGTALSGASVTLKGTTNSTATDANGNFRLSDVPQSGGILVFSSIGFQTQEVPIGGQNTVNVSLSTDATELSEVVVTSLGIERSRKSLGFAVQSVGAKELTEVKQPNIVSALQGQVAGVQTRTQVVARAWGQGL</sequence>
<evidence type="ECO:0000313" key="2">
    <source>
        <dbReference type="EMBL" id="SFC43274.1"/>
    </source>
</evidence>
<feature type="signal peptide" evidence="1">
    <location>
        <begin position="1"/>
        <end position="25"/>
    </location>
</feature>
<dbReference type="Pfam" id="PF13715">
    <property type="entry name" value="CarbopepD_reg_2"/>
    <property type="match status" value="1"/>
</dbReference>
<organism evidence="2 3">
    <name type="scientific">Parapedobacter composti</name>
    <dbReference type="NCBI Taxonomy" id="623281"/>
    <lineage>
        <taxon>Bacteria</taxon>
        <taxon>Pseudomonadati</taxon>
        <taxon>Bacteroidota</taxon>
        <taxon>Sphingobacteriia</taxon>
        <taxon>Sphingobacteriales</taxon>
        <taxon>Sphingobacteriaceae</taxon>
        <taxon>Parapedobacter</taxon>
    </lineage>
</organism>
<evidence type="ECO:0000313" key="3">
    <source>
        <dbReference type="Proteomes" id="UP000199577"/>
    </source>
</evidence>
<dbReference type="SUPFAM" id="SSF49464">
    <property type="entry name" value="Carboxypeptidase regulatory domain-like"/>
    <property type="match status" value="1"/>
</dbReference>
<accession>A0A1I1J442</accession>
<dbReference type="InterPro" id="IPR008969">
    <property type="entry name" value="CarboxyPept-like_regulatory"/>
</dbReference>
<dbReference type="Proteomes" id="UP000199577">
    <property type="component" value="Unassembled WGS sequence"/>
</dbReference>
<dbReference type="RefSeq" id="WP_211657594.1">
    <property type="nucleotide sequence ID" value="NZ_FOLL01000011.1"/>
</dbReference>
<dbReference type="STRING" id="623281.SAMN05421747_1115"/>
<dbReference type="AlphaFoldDB" id="A0A1I1J442"/>
<feature type="chain" id="PRO_5011594718" evidence="1">
    <location>
        <begin position="26"/>
        <end position="171"/>
    </location>
</feature>